<feature type="binding site" evidence="10">
    <location>
        <position position="76"/>
    </location>
    <ligand>
        <name>Na(+)</name>
        <dbReference type="ChEBI" id="CHEBI:29101"/>
        <note>structural</note>
    </ligand>
</feature>
<keyword evidence="10" id="KW-0915">Sodium</keyword>
<organism evidence="11 12">
    <name type="scientific">Paenibacillus eucommiae</name>
    <dbReference type="NCBI Taxonomy" id="1355755"/>
    <lineage>
        <taxon>Bacteria</taxon>
        <taxon>Bacillati</taxon>
        <taxon>Bacillota</taxon>
        <taxon>Bacilli</taxon>
        <taxon>Bacillales</taxon>
        <taxon>Paenibacillaceae</taxon>
        <taxon>Paenibacillus</taxon>
    </lineage>
</organism>
<accession>A0ABS4IT17</accession>
<feature type="transmembrane region" description="Helical" evidence="10">
    <location>
        <begin position="98"/>
        <end position="119"/>
    </location>
</feature>
<protein>
    <recommendedName>
        <fullName evidence="10">Fluoride-specific ion channel FluC</fullName>
    </recommendedName>
</protein>
<keyword evidence="12" id="KW-1185">Reference proteome</keyword>
<comment type="subcellular location">
    <subcellularLocation>
        <location evidence="1 10">Cell membrane</location>
        <topology evidence="1 10">Multi-pass membrane protein</topology>
    </subcellularLocation>
</comment>
<keyword evidence="3 10" id="KW-0812">Transmembrane</keyword>
<dbReference type="PANTHER" id="PTHR28259:SF1">
    <property type="entry name" value="FLUORIDE EXPORT PROTEIN 1-RELATED"/>
    <property type="match status" value="1"/>
</dbReference>
<keyword evidence="10" id="KW-0813">Transport</keyword>
<evidence type="ECO:0000256" key="1">
    <source>
        <dbReference type="ARBA" id="ARBA00004651"/>
    </source>
</evidence>
<evidence type="ECO:0000313" key="12">
    <source>
        <dbReference type="Proteomes" id="UP001519287"/>
    </source>
</evidence>
<dbReference type="EMBL" id="JAGGLB010000003">
    <property type="protein sequence ID" value="MBP1990026.1"/>
    <property type="molecule type" value="Genomic_DNA"/>
</dbReference>
<evidence type="ECO:0000313" key="11">
    <source>
        <dbReference type="EMBL" id="MBP1990026.1"/>
    </source>
</evidence>
<evidence type="ECO:0000256" key="6">
    <source>
        <dbReference type="ARBA" id="ARBA00023303"/>
    </source>
</evidence>
<evidence type="ECO:0000256" key="10">
    <source>
        <dbReference type="HAMAP-Rule" id="MF_00454"/>
    </source>
</evidence>
<dbReference type="RefSeq" id="WP_209970785.1">
    <property type="nucleotide sequence ID" value="NZ_JAGGLB010000003.1"/>
</dbReference>
<keyword evidence="10" id="KW-0406">Ion transport</keyword>
<evidence type="ECO:0000256" key="2">
    <source>
        <dbReference type="ARBA" id="ARBA00022475"/>
    </source>
</evidence>
<dbReference type="HAMAP" id="MF_00454">
    <property type="entry name" value="FluC"/>
    <property type="match status" value="1"/>
</dbReference>
<dbReference type="Proteomes" id="UP001519287">
    <property type="component" value="Unassembled WGS sequence"/>
</dbReference>
<comment type="activity regulation">
    <text evidence="10">Na(+) is not transported, but it plays an essential structural role and its presence is essential for fluoride channel function.</text>
</comment>
<evidence type="ECO:0000256" key="7">
    <source>
        <dbReference type="ARBA" id="ARBA00035120"/>
    </source>
</evidence>
<dbReference type="PANTHER" id="PTHR28259">
    <property type="entry name" value="FLUORIDE EXPORT PROTEIN 1-RELATED"/>
    <property type="match status" value="1"/>
</dbReference>
<name>A0ABS4IT17_9BACL</name>
<evidence type="ECO:0000256" key="4">
    <source>
        <dbReference type="ARBA" id="ARBA00022989"/>
    </source>
</evidence>
<comment type="function">
    <text evidence="9 10">Fluoride-specific ion channel. Important for reducing fluoride concentration in the cell, thus reducing its toxicity.</text>
</comment>
<feature type="binding site" evidence="10">
    <location>
        <position position="73"/>
    </location>
    <ligand>
        <name>Na(+)</name>
        <dbReference type="ChEBI" id="CHEBI:29101"/>
        <note>structural</note>
    </ligand>
</feature>
<comment type="caution">
    <text evidence="11">The sequence shown here is derived from an EMBL/GenBank/DDBJ whole genome shotgun (WGS) entry which is preliminary data.</text>
</comment>
<proteinExistence type="inferred from homology"/>
<comment type="similarity">
    <text evidence="7 10">Belongs to the fluoride channel Fluc/FEX (TC 1.A.43) family.</text>
</comment>
<keyword evidence="2 10" id="KW-1003">Cell membrane</keyword>
<reference evidence="11 12" key="1">
    <citation type="submission" date="2021-03" db="EMBL/GenBank/DDBJ databases">
        <title>Genomic Encyclopedia of Type Strains, Phase IV (KMG-IV): sequencing the most valuable type-strain genomes for metagenomic binning, comparative biology and taxonomic classification.</title>
        <authorList>
            <person name="Goeker M."/>
        </authorList>
    </citation>
    <scope>NUCLEOTIDE SEQUENCE [LARGE SCALE GENOMIC DNA]</scope>
    <source>
        <strain evidence="11 12">DSM 26048</strain>
    </source>
</reference>
<gene>
    <name evidence="10" type="primary">fluC</name>
    <name evidence="10" type="synonym">crcB</name>
    <name evidence="11" type="ORF">J2Z66_001624</name>
</gene>
<feature type="transmembrane region" description="Helical" evidence="10">
    <location>
        <begin position="67"/>
        <end position="86"/>
    </location>
</feature>
<keyword evidence="4 10" id="KW-1133">Transmembrane helix</keyword>
<dbReference type="InterPro" id="IPR003691">
    <property type="entry name" value="FluC"/>
</dbReference>
<sequence length="130" mass="13735">MNVIALAIGGFIGTILRYEIGVWFESFSGAFPLATLIINLSGSLFLGWFFTITLLHWKVRPEIRLGLGTGLAGAYTTFSAFSVQSVEFIQAGRVDIAAIYIGASVLGGIALTLIGVVLAKAQANRKGVAV</sequence>
<evidence type="ECO:0000256" key="9">
    <source>
        <dbReference type="ARBA" id="ARBA00049940"/>
    </source>
</evidence>
<keyword evidence="10" id="KW-0479">Metal-binding</keyword>
<evidence type="ECO:0000256" key="8">
    <source>
        <dbReference type="ARBA" id="ARBA00035585"/>
    </source>
</evidence>
<keyword evidence="6 10" id="KW-0407">Ion channel</keyword>
<evidence type="ECO:0000256" key="3">
    <source>
        <dbReference type="ARBA" id="ARBA00022692"/>
    </source>
</evidence>
<evidence type="ECO:0000256" key="5">
    <source>
        <dbReference type="ARBA" id="ARBA00023136"/>
    </source>
</evidence>
<keyword evidence="5 10" id="KW-0472">Membrane</keyword>
<dbReference type="Pfam" id="PF02537">
    <property type="entry name" value="CRCB"/>
    <property type="match status" value="1"/>
</dbReference>
<comment type="catalytic activity">
    <reaction evidence="8">
        <text>fluoride(in) = fluoride(out)</text>
        <dbReference type="Rhea" id="RHEA:76159"/>
        <dbReference type="ChEBI" id="CHEBI:17051"/>
    </reaction>
    <physiologicalReaction direction="left-to-right" evidence="8">
        <dbReference type="Rhea" id="RHEA:76160"/>
    </physiologicalReaction>
</comment>
<feature type="transmembrane region" description="Helical" evidence="10">
    <location>
        <begin position="33"/>
        <end position="55"/>
    </location>
</feature>